<evidence type="ECO:0000256" key="6">
    <source>
        <dbReference type="ARBA" id="ARBA00022741"/>
    </source>
</evidence>
<keyword evidence="2" id="KW-1188">Viral release from host cell</keyword>
<dbReference type="Pfam" id="PF13976">
    <property type="entry name" value="gag_pre-integrs"/>
    <property type="match status" value="1"/>
</dbReference>
<feature type="compositionally biased region" description="Polar residues" evidence="19">
    <location>
        <begin position="302"/>
        <end position="315"/>
    </location>
</feature>
<keyword evidence="6" id="KW-0547">Nucleotide-binding</keyword>
<evidence type="ECO:0000259" key="21">
    <source>
        <dbReference type="PROSITE" id="PS50994"/>
    </source>
</evidence>
<keyword evidence="8" id="KW-0255">Endonuclease</keyword>
<dbReference type="InterPro" id="IPR043502">
    <property type="entry name" value="DNA/RNA_pol_sf"/>
</dbReference>
<dbReference type="PANTHER" id="PTHR42648">
    <property type="entry name" value="TRANSPOSASE, PUTATIVE-RELATED"/>
    <property type="match status" value="1"/>
</dbReference>
<dbReference type="InterPro" id="IPR036397">
    <property type="entry name" value="RNaseH_sf"/>
</dbReference>
<evidence type="ECO:0000256" key="3">
    <source>
        <dbReference type="ARBA" id="ARBA00022670"/>
    </source>
</evidence>
<evidence type="ECO:0000256" key="11">
    <source>
        <dbReference type="ARBA" id="ARBA00022842"/>
    </source>
</evidence>
<keyword evidence="18" id="KW-0862">Zinc</keyword>
<dbReference type="CDD" id="cd09272">
    <property type="entry name" value="RNase_HI_RT_Ty1"/>
    <property type="match status" value="1"/>
</dbReference>
<keyword evidence="12" id="KW-0229">DNA integration</keyword>
<dbReference type="Pfam" id="PF22936">
    <property type="entry name" value="Pol_BBD"/>
    <property type="match status" value="1"/>
</dbReference>
<dbReference type="InterPro" id="IPR057670">
    <property type="entry name" value="SH3_retrovirus"/>
</dbReference>
<keyword evidence="9" id="KW-0378">Hydrolase</keyword>
<keyword evidence="14" id="KW-0548">Nucleotidyltransferase</keyword>
<evidence type="ECO:0000256" key="17">
    <source>
        <dbReference type="ARBA" id="ARBA00023268"/>
    </source>
</evidence>
<feature type="domain" description="CCHC-type" evidence="20">
    <location>
        <begin position="1028"/>
        <end position="1044"/>
    </location>
</feature>
<keyword evidence="16" id="KW-0233">DNA recombination</keyword>
<evidence type="ECO:0000256" key="19">
    <source>
        <dbReference type="SAM" id="MobiDB-lite"/>
    </source>
</evidence>
<dbReference type="InterPro" id="IPR012337">
    <property type="entry name" value="RNaseH-like_sf"/>
</dbReference>
<dbReference type="InterPro" id="IPR036875">
    <property type="entry name" value="Znf_CCHC_sf"/>
</dbReference>
<dbReference type="InterPro" id="IPR024072">
    <property type="entry name" value="DHFR-like_dom_sf"/>
</dbReference>
<evidence type="ECO:0000256" key="4">
    <source>
        <dbReference type="ARBA" id="ARBA00022722"/>
    </source>
</evidence>
<evidence type="ECO:0000256" key="7">
    <source>
        <dbReference type="ARBA" id="ARBA00022750"/>
    </source>
</evidence>
<keyword evidence="18" id="KW-0863">Zinc-finger</keyword>
<dbReference type="Pfam" id="PF14223">
    <property type="entry name" value="Retrotran_gag_2"/>
    <property type="match status" value="1"/>
</dbReference>
<feature type="domain" description="Integrase catalytic" evidence="21">
    <location>
        <begin position="1264"/>
        <end position="1438"/>
    </location>
</feature>
<evidence type="ECO:0000256" key="14">
    <source>
        <dbReference type="ARBA" id="ARBA00022932"/>
    </source>
</evidence>
<feature type="non-terminal residue" evidence="22">
    <location>
        <position position="1752"/>
    </location>
</feature>
<dbReference type="SUPFAM" id="SSF57756">
    <property type="entry name" value="Retrovirus zinc finger-like domains"/>
    <property type="match status" value="1"/>
</dbReference>
<evidence type="ECO:0000256" key="18">
    <source>
        <dbReference type="PROSITE-ProRule" id="PRU00047"/>
    </source>
</evidence>
<dbReference type="EMBL" id="CP092868">
    <property type="protein sequence ID" value="UYV69215.1"/>
    <property type="molecule type" value="Genomic_DNA"/>
</dbReference>
<keyword evidence="4" id="KW-0540">Nuclease</keyword>
<evidence type="ECO:0000256" key="13">
    <source>
        <dbReference type="ARBA" id="ARBA00022918"/>
    </source>
</evidence>
<evidence type="ECO:0000256" key="16">
    <source>
        <dbReference type="ARBA" id="ARBA00023172"/>
    </source>
</evidence>
<dbReference type="Proteomes" id="UP001235939">
    <property type="component" value="Chromosome 06"/>
</dbReference>
<evidence type="ECO:0000256" key="2">
    <source>
        <dbReference type="ARBA" id="ARBA00022612"/>
    </source>
</evidence>
<evidence type="ECO:0000313" key="22">
    <source>
        <dbReference type="EMBL" id="UYV69215.1"/>
    </source>
</evidence>
<keyword evidence="10" id="KW-0067">ATP-binding</keyword>
<sequence length="1752" mass="202742">MEKTEKISQDEICETCIKAKQVRKPFNSIRTKSKRPLEIIHTDVCGPLDPTTHDNKNYFLTFLDDYTHFCHVYLLQNKYEVKGYLKEFITEAENQMNLKVSKIRCDNGGEYVNEDIKSWCKAKGIIMDLTIPHSPQLNGKAERLNGTLMEKTRSLLIDSGVEKYMWGEAVRVSAYLLNQSPTQELEKTPAELWFNKRPNLSNLQLFGCEAYVKTLKHIKKLEDRSKKYTFIGYAPNGYRLWDEQSKRIFTARDVIFLDKGCINKEEKIPIVEPEEESEDQLELNEEPSLPEVSEDKQDIPTKPSTSKYNLRPRSSLQTPSRYEDFFLERDGTTESALLTYSEAISGPNQEKWKKAIKEEKEYLAKNEVWEIVKENEASNKKILTSKWLFKVKEDGRYKARLVVRGFEQEAGIDYDETFSPVISTVSLRIYFALMAKRRFVFKTFDIKTAFLYGFLDEEIYVQLPEGYKGNICRLRKALYGLKQAPLKWNERLKTFLKSQDFIQLKSEPCLFKTNKGNMYLAIYVDDGILMEDNEEELNNILEKLCQEFEVKINNDPRTFLGINLCFEEKNKILLSQENYAKSVLERYNMQNSKPVLTPITDVAKEVDKNLEISNDNKFPYRQAIGSLLYLTNKTRPDMTFATNFESRSMHDPTTQDIINIKRTLRYLNHTTNLGISYDGEMPFELNVYCDSDFAGDIKTRKSTTGYVVYLCEGPISWCSRKQPVIALSSTEAEFIAAADACKEVSYIRSLLEELIPDNFDINLYVDNQSTIKIIKSGQFTTKTKHIDVKYHFVKDQAQKFNLIYCPTEHQIADILTKPLARPKLLLEQQKLLELLEGLEIKPNVVSSDSNSESSLQNWKSKDVKARMLLSQAIELRFLQPLMNCTSASQMWQKLLAIHEQKSEFTIGLLWQQFFDARLTSETISDYIAKIENISAQISQMGGTITEDQKVAKILNTLPSSMRYFVAAWESLDPKAQTLNNLTARLLIEETRNQQSGSSKQDEALLHRQARTKPKDTQRSFQDAKKNTKCHYCHKIGHWSRECRKRLANEKNKSKNLHDSKGSSSDYGLILCDNQVEPNDIWYADSGASCSMTFRREWFKTYTPFTSDHPIYLGDNSTLLAEGMGEIEIQAYVDGGWYNTYIRNVLYSPQLKKNLYSLSMSTRRGFNVIIKHDKLQIFMDNDLKAVGVRHDGLYRMLFKVTSSSSQGYITSENKLQLWHERLAHLPVATLREMATKGLVVGLQPQDLEGEFFFCEGCQLGKAHRKSCYPSDGKNYQLGEFIYADICGPMQTQSLSKYLYFCLFKDYFSGYRHIYFIKNKSDVLDIFKEYATLIYTQTGNKIKVLRTDNALEFKSDNFADLCKRFGIIHEFTAPYVHEQIGRIERDNRTIVEAARSMLNSRNLPGFFWAEACNTATYILNRSATKQTPGTTPYELFFGTKPNVANYKIFGCNAYMHIPKENRKKWDNKSIKLMFLGYENTSKNFRLWDWKTRKIRISKDVTFDEKATPLSDRESTKPKEIIFQINSAPDESPVATTNFPVQEMLPVSDISSHPMITRSKVSNSQCNFALADEPSNYIDVITSSDSERWKLAMDEEIDALNKNKTWTLERLADGHKPIGCKWVYKIKMEPDGTIQRFKARLVAKGYSQIKNVDYFDTFSPVVRYDSLRILLSHAASERMFLKQFDVKTAFLNGELEELVYLEQPEGYKRDDNICYRLHKNQSNVVIMGRKTWESIPIEERPLDNRINVVLTRQDP</sequence>
<dbReference type="PANTHER" id="PTHR42648:SF11">
    <property type="entry name" value="TRANSPOSON TY4-P GAG-POL POLYPROTEIN"/>
    <property type="match status" value="1"/>
</dbReference>
<evidence type="ECO:0000256" key="5">
    <source>
        <dbReference type="ARBA" id="ARBA00022723"/>
    </source>
</evidence>
<keyword evidence="14" id="KW-0808">Transferase</keyword>
<dbReference type="Gene3D" id="3.30.420.10">
    <property type="entry name" value="Ribonuclease H-like superfamily/Ribonuclease H"/>
    <property type="match status" value="2"/>
</dbReference>
<evidence type="ECO:0000256" key="15">
    <source>
        <dbReference type="ARBA" id="ARBA00023113"/>
    </source>
</evidence>
<name>A0ABY6KNR4_9ARAC</name>
<dbReference type="Gene3D" id="4.10.60.10">
    <property type="entry name" value="Zinc finger, CCHC-type"/>
    <property type="match status" value="1"/>
</dbReference>
<evidence type="ECO:0000256" key="9">
    <source>
        <dbReference type="ARBA" id="ARBA00022801"/>
    </source>
</evidence>
<dbReference type="SMART" id="SM00343">
    <property type="entry name" value="ZnF_C2HC"/>
    <property type="match status" value="1"/>
</dbReference>
<dbReference type="Pfam" id="PF07727">
    <property type="entry name" value="RVT_2"/>
    <property type="match status" value="2"/>
</dbReference>
<dbReference type="InterPro" id="IPR001878">
    <property type="entry name" value="Znf_CCHC"/>
</dbReference>
<keyword evidence="11" id="KW-0460">Magnesium</keyword>
<evidence type="ECO:0000259" key="20">
    <source>
        <dbReference type="PROSITE" id="PS50158"/>
    </source>
</evidence>
<evidence type="ECO:0000256" key="8">
    <source>
        <dbReference type="ARBA" id="ARBA00022759"/>
    </source>
</evidence>
<keyword evidence="5" id="KW-0479">Metal-binding</keyword>
<keyword evidence="15" id="KW-0917">Virion maturation</keyword>
<protein>
    <submittedName>
        <fullName evidence="22">Uncharacterized protein</fullName>
    </submittedName>
</protein>
<organism evidence="22 23">
    <name type="scientific">Cordylochernes scorpioides</name>
    <dbReference type="NCBI Taxonomy" id="51811"/>
    <lineage>
        <taxon>Eukaryota</taxon>
        <taxon>Metazoa</taxon>
        <taxon>Ecdysozoa</taxon>
        <taxon>Arthropoda</taxon>
        <taxon>Chelicerata</taxon>
        <taxon>Arachnida</taxon>
        <taxon>Pseudoscorpiones</taxon>
        <taxon>Cheliferoidea</taxon>
        <taxon>Chernetidae</taxon>
        <taxon>Cordylochernes</taxon>
    </lineage>
</organism>
<keyword evidence="14" id="KW-0239">DNA-directed DNA polymerase</keyword>
<dbReference type="SUPFAM" id="SSF56672">
    <property type="entry name" value="DNA/RNA polymerases"/>
    <property type="match status" value="1"/>
</dbReference>
<dbReference type="InterPro" id="IPR025724">
    <property type="entry name" value="GAG-pre-integrase_dom"/>
</dbReference>
<reference evidence="22 23" key="1">
    <citation type="submission" date="2022-01" db="EMBL/GenBank/DDBJ databases">
        <title>A chromosomal length assembly of Cordylochernes scorpioides.</title>
        <authorList>
            <person name="Zeh D."/>
            <person name="Zeh J."/>
        </authorList>
    </citation>
    <scope>NUCLEOTIDE SEQUENCE [LARGE SCALE GENOMIC DNA]</scope>
    <source>
        <strain evidence="22">IN4F17</strain>
        <tissue evidence="22">Whole Body</tissue>
    </source>
</reference>
<feature type="region of interest" description="Disordered" evidence="19">
    <location>
        <begin position="268"/>
        <end position="315"/>
    </location>
</feature>
<keyword evidence="3" id="KW-0645">Protease</keyword>
<dbReference type="InterPro" id="IPR001796">
    <property type="entry name" value="DHFR_dom"/>
</dbReference>
<dbReference type="InterPro" id="IPR039537">
    <property type="entry name" value="Retrotran_Ty1/copia-like"/>
</dbReference>
<keyword evidence="13" id="KW-0695">RNA-directed DNA polymerase</keyword>
<evidence type="ECO:0000313" key="23">
    <source>
        <dbReference type="Proteomes" id="UP001235939"/>
    </source>
</evidence>
<gene>
    <name evidence="22" type="ORF">LAZ67_6002854</name>
</gene>
<dbReference type="PROSITE" id="PS50994">
    <property type="entry name" value="INTEGRASE"/>
    <property type="match status" value="2"/>
</dbReference>
<dbReference type="InterPro" id="IPR001584">
    <property type="entry name" value="Integrase_cat-core"/>
</dbReference>
<evidence type="ECO:0000256" key="10">
    <source>
        <dbReference type="ARBA" id="ARBA00022840"/>
    </source>
</evidence>
<feature type="compositionally biased region" description="Acidic residues" evidence="19">
    <location>
        <begin position="272"/>
        <end position="285"/>
    </location>
</feature>
<keyword evidence="7" id="KW-0064">Aspartyl protease</keyword>
<accession>A0ABY6KNR4</accession>
<dbReference type="InterPro" id="IPR054722">
    <property type="entry name" value="PolX-like_BBD"/>
</dbReference>
<keyword evidence="23" id="KW-1185">Reference proteome</keyword>
<dbReference type="SUPFAM" id="SSF53098">
    <property type="entry name" value="Ribonuclease H-like"/>
    <property type="match status" value="2"/>
</dbReference>
<dbReference type="PROSITE" id="PS50158">
    <property type="entry name" value="ZF_CCHC"/>
    <property type="match status" value="1"/>
</dbReference>
<evidence type="ECO:0000256" key="1">
    <source>
        <dbReference type="ARBA" id="ARBA00002180"/>
    </source>
</evidence>
<proteinExistence type="predicted"/>
<dbReference type="InterPro" id="IPR013103">
    <property type="entry name" value="RVT_2"/>
</dbReference>
<evidence type="ECO:0000256" key="12">
    <source>
        <dbReference type="ARBA" id="ARBA00022908"/>
    </source>
</evidence>
<keyword evidence="17" id="KW-0511">Multifunctional enzyme</keyword>
<dbReference type="SUPFAM" id="SSF53597">
    <property type="entry name" value="Dihydrofolate reductase-like"/>
    <property type="match status" value="1"/>
</dbReference>
<dbReference type="Gene3D" id="3.40.430.10">
    <property type="entry name" value="Dihydrofolate Reductase, subunit A"/>
    <property type="match status" value="1"/>
</dbReference>
<dbReference type="Pfam" id="PF00186">
    <property type="entry name" value="DHFR_1"/>
    <property type="match status" value="1"/>
</dbReference>
<comment type="function">
    <text evidence="1">The aspartyl protease (PR) mediates the proteolytic cleavages of the Gag and Gag-Pol polyproteins after assembly of the VLP.</text>
</comment>
<dbReference type="Pfam" id="PF00665">
    <property type="entry name" value="rve"/>
    <property type="match status" value="2"/>
</dbReference>
<feature type="domain" description="Integrase catalytic" evidence="21">
    <location>
        <begin position="32"/>
        <end position="197"/>
    </location>
</feature>
<dbReference type="Pfam" id="PF25597">
    <property type="entry name" value="SH3_retrovirus"/>
    <property type="match status" value="2"/>
</dbReference>